<dbReference type="PANTHER" id="PTHR35457">
    <property type="entry name" value="HEME A SYNTHASE"/>
    <property type="match status" value="1"/>
</dbReference>
<dbReference type="EMBL" id="JBHUFZ010000028">
    <property type="protein sequence ID" value="MFD1891075.1"/>
    <property type="molecule type" value="Genomic_DNA"/>
</dbReference>
<sequence length="306" mass="32472">MSTLLLPATTAGAETSHQATRTVYRLAAAAATLTVAMGAINSATGSGFACPTWPGCYPGRFGPETEVHALIEFSHRVVAALTTPLLLVAALMGRRLPRQMRLARRLPWLAILGALSAAVLGMITVFNLGLPKPVAMFDLFSAMTCMSAMTVATLSLEHGNDEWRWSPLARLGGWATGGIVLVHLLGVAVAGKGSFTSVMGWPLWRLTEHDGALALQWLRMAVAVATIALLGLTVARAWRWGRTRRAAAALVLFGLVEFTISQVIAELGTEMWFAATYAGAAAVVLFCAVLVTGRAALHRGERPEGI</sequence>
<name>A0ABW4RZV2_9ACTN</name>
<comment type="caution">
    <text evidence="5">The sequence shown here is derived from an EMBL/GenBank/DDBJ whole genome shotgun (WGS) entry which is preliminary data.</text>
</comment>
<keyword evidence="3" id="KW-0408">Iron</keyword>
<keyword evidence="6" id="KW-1185">Reference proteome</keyword>
<keyword evidence="4" id="KW-0472">Membrane</keyword>
<dbReference type="Proteomes" id="UP001597326">
    <property type="component" value="Unassembled WGS sequence"/>
</dbReference>
<feature type="transmembrane region" description="Helical" evidence="4">
    <location>
        <begin position="73"/>
        <end position="94"/>
    </location>
</feature>
<feature type="transmembrane region" description="Helical" evidence="4">
    <location>
        <begin position="134"/>
        <end position="156"/>
    </location>
</feature>
<feature type="transmembrane region" description="Helical" evidence="4">
    <location>
        <begin position="271"/>
        <end position="292"/>
    </location>
</feature>
<protein>
    <submittedName>
        <fullName evidence="5">Heme A synthase</fullName>
    </submittedName>
</protein>
<dbReference type="InterPro" id="IPR050450">
    <property type="entry name" value="COX15/CtaA_HemeA_synthase"/>
</dbReference>
<evidence type="ECO:0000256" key="1">
    <source>
        <dbReference type="ARBA" id="ARBA00022723"/>
    </source>
</evidence>
<gene>
    <name evidence="5" type="ORF">ACFSCS_12920</name>
</gene>
<keyword evidence="2" id="KW-0560">Oxidoreductase</keyword>
<reference evidence="6" key="1">
    <citation type="journal article" date="2019" name="Int. J. Syst. Evol. Microbiol.">
        <title>The Global Catalogue of Microorganisms (GCM) 10K type strain sequencing project: providing services to taxonomists for standard genome sequencing and annotation.</title>
        <authorList>
            <consortium name="The Broad Institute Genomics Platform"/>
            <consortium name="The Broad Institute Genome Sequencing Center for Infectious Disease"/>
            <person name="Wu L."/>
            <person name="Ma J."/>
        </authorList>
    </citation>
    <scope>NUCLEOTIDE SEQUENCE [LARGE SCALE GENOMIC DNA]</scope>
    <source>
        <strain evidence="6">CAIM 431</strain>
    </source>
</reference>
<keyword evidence="4" id="KW-0812">Transmembrane</keyword>
<dbReference type="RefSeq" id="WP_343874209.1">
    <property type="nucleotide sequence ID" value="NZ_BAAAIX010000026.1"/>
</dbReference>
<dbReference type="PANTHER" id="PTHR35457:SF1">
    <property type="entry name" value="HEME A SYNTHASE"/>
    <property type="match status" value="1"/>
</dbReference>
<organism evidence="5 6">
    <name type="scientific">Luteococcus peritonei</name>
    <dbReference type="NCBI Taxonomy" id="88874"/>
    <lineage>
        <taxon>Bacteria</taxon>
        <taxon>Bacillati</taxon>
        <taxon>Actinomycetota</taxon>
        <taxon>Actinomycetes</taxon>
        <taxon>Propionibacteriales</taxon>
        <taxon>Propionibacteriaceae</taxon>
        <taxon>Luteococcus</taxon>
    </lineage>
</organism>
<evidence type="ECO:0000313" key="6">
    <source>
        <dbReference type="Proteomes" id="UP001597326"/>
    </source>
</evidence>
<keyword evidence="4" id="KW-1133">Transmembrane helix</keyword>
<feature type="transmembrane region" description="Helical" evidence="4">
    <location>
        <begin position="246"/>
        <end position="265"/>
    </location>
</feature>
<keyword evidence="1" id="KW-0479">Metal-binding</keyword>
<evidence type="ECO:0000256" key="2">
    <source>
        <dbReference type="ARBA" id="ARBA00023002"/>
    </source>
</evidence>
<accession>A0ABW4RZV2</accession>
<feature type="transmembrane region" description="Helical" evidence="4">
    <location>
        <begin position="211"/>
        <end position="234"/>
    </location>
</feature>
<feature type="transmembrane region" description="Helical" evidence="4">
    <location>
        <begin position="168"/>
        <end position="191"/>
    </location>
</feature>
<evidence type="ECO:0000256" key="3">
    <source>
        <dbReference type="ARBA" id="ARBA00023004"/>
    </source>
</evidence>
<proteinExistence type="predicted"/>
<evidence type="ECO:0000256" key="4">
    <source>
        <dbReference type="SAM" id="Phobius"/>
    </source>
</evidence>
<evidence type="ECO:0000313" key="5">
    <source>
        <dbReference type="EMBL" id="MFD1891075.1"/>
    </source>
</evidence>
<feature type="transmembrane region" description="Helical" evidence="4">
    <location>
        <begin position="106"/>
        <end position="128"/>
    </location>
</feature>